<dbReference type="RefSeq" id="WP_100064442.1">
    <property type="nucleotide sequence ID" value="NZ_NUSQ01000272.1"/>
</dbReference>
<comment type="caution">
    <text evidence="1">The sequence shown here is derived from an EMBL/GenBank/DDBJ whole genome shotgun (WGS) entry which is preliminary data.</text>
</comment>
<proteinExistence type="predicted"/>
<sequence length="71" mass="8062">MKLTKLEKAVMIGVFMTALGKEELDFCTDEFSLEYLEVELEEILDDCTLKQIMAAGRSGMNKIIQELVEES</sequence>
<dbReference type="Proteomes" id="UP000225997">
    <property type="component" value="Unassembled WGS sequence"/>
</dbReference>
<name>A0A2B5WT69_9BACI</name>
<accession>A0A2B5WT69</accession>
<gene>
    <name evidence="1" type="ORF">COF40_30025</name>
</gene>
<reference evidence="1 2" key="1">
    <citation type="submission" date="2017-09" db="EMBL/GenBank/DDBJ databases">
        <title>Large-scale bioinformatics analysis of Bacillus genomes uncovers conserved roles of natural products in bacterial physiology.</title>
        <authorList>
            <consortium name="Agbiome Team Llc"/>
            <person name="Bleich R.M."/>
            <person name="Grubbs K.J."/>
            <person name="Santa Maria K.C."/>
            <person name="Allen S.E."/>
            <person name="Farag S."/>
            <person name="Shank E.A."/>
            <person name="Bowers A."/>
        </authorList>
    </citation>
    <scope>NUCLEOTIDE SEQUENCE [LARGE SCALE GENOMIC DNA]</scope>
    <source>
        <strain evidence="1 2">AFS044250</strain>
    </source>
</reference>
<dbReference type="AlphaFoldDB" id="A0A2B5WT69"/>
<organism evidence="1 2">
    <name type="scientific">Bacillus toyonensis</name>
    <dbReference type="NCBI Taxonomy" id="155322"/>
    <lineage>
        <taxon>Bacteria</taxon>
        <taxon>Bacillati</taxon>
        <taxon>Bacillota</taxon>
        <taxon>Bacilli</taxon>
        <taxon>Bacillales</taxon>
        <taxon>Bacillaceae</taxon>
        <taxon>Bacillus</taxon>
        <taxon>Bacillus cereus group</taxon>
    </lineage>
</organism>
<evidence type="ECO:0000313" key="1">
    <source>
        <dbReference type="EMBL" id="PHD55611.1"/>
    </source>
</evidence>
<dbReference type="EMBL" id="NUSQ01000272">
    <property type="protein sequence ID" value="PHD55611.1"/>
    <property type="molecule type" value="Genomic_DNA"/>
</dbReference>
<evidence type="ECO:0000313" key="2">
    <source>
        <dbReference type="Proteomes" id="UP000225997"/>
    </source>
</evidence>
<protein>
    <submittedName>
        <fullName evidence="1">Uncharacterized protein</fullName>
    </submittedName>
</protein>